<reference evidence="2 3" key="1">
    <citation type="submission" date="2024-06" db="EMBL/GenBank/DDBJ databases">
        <title>The Natural Products Discovery Center: Release of the First 8490 Sequenced Strains for Exploring Actinobacteria Biosynthetic Diversity.</title>
        <authorList>
            <person name="Kalkreuter E."/>
            <person name="Kautsar S.A."/>
            <person name="Yang D."/>
            <person name="Bader C.D."/>
            <person name="Teijaro C.N."/>
            <person name="Fluegel L."/>
            <person name="Davis C.M."/>
            <person name="Simpson J.R."/>
            <person name="Lauterbach L."/>
            <person name="Steele A.D."/>
            <person name="Gui C."/>
            <person name="Meng S."/>
            <person name="Li G."/>
            <person name="Viehrig K."/>
            <person name="Ye F."/>
            <person name="Su P."/>
            <person name="Kiefer A.F."/>
            <person name="Nichols A."/>
            <person name="Cepeda A.J."/>
            <person name="Yan W."/>
            <person name="Fan B."/>
            <person name="Jiang Y."/>
            <person name="Adhikari A."/>
            <person name="Zheng C.-J."/>
            <person name="Schuster L."/>
            <person name="Cowan T.M."/>
            <person name="Smanski M.J."/>
            <person name="Chevrette M.G."/>
            <person name="De Carvalho L.P.S."/>
            <person name="Shen B."/>
        </authorList>
    </citation>
    <scope>NUCLEOTIDE SEQUENCE [LARGE SCALE GENOMIC DNA]</scope>
    <source>
        <strain evidence="2 3">NPDC001694</strain>
    </source>
</reference>
<organism evidence="2 3">
    <name type="scientific">Streptomyces sp. 900105755</name>
    <dbReference type="NCBI Taxonomy" id="3154389"/>
    <lineage>
        <taxon>Bacteria</taxon>
        <taxon>Bacillati</taxon>
        <taxon>Actinomycetota</taxon>
        <taxon>Actinomycetes</taxon>
        <taxon>Kitasatosporales</taxon>
        <taxon>Streptomycetaceae</taxon>
        <taxon>Streptomyces</taxon>
    </lineage>
</organism>
<evidence type="ECO:0000313" key="2">
    <source>
        <dbReference type="EMBL" id="MER6274539.1"/>
    </source>
</evidence>
<dbReference type="InterPro" id="IPR025332">
    <property type="entry name" value="DUF4238"/>
</dbReference>
<accession>A0ABV1TWX5</accession>
<sequence>MVAQLPPAGRDDITRIAELAAETDAPVKRQHVVSQVLLSQFATPIRHTAGRHVQPHDLRNPRRASKARTPRGVGWIEDFVPYVSASIEQTWNEVEQHLPETFAAVATGTALDDPDTLARLRDVIALHWVRSQHYRDMHKVIFRAFYQEHFSRFLNEDQALLQLAAWEKTGLLVTGREGLALHAERLLAPMADAYESGALFRVRIEASFSKARALLSDHGVQILHPEQGEFLIGDTPALTMRRDGPMVSYNMAIGDAHSVILPISPKYVLATGPTSEYAQASPAVVDELNTLQICAARRYVYTRPGSALRSFITRQVRERRPPNEQLTRTA</sequence>
<keyword evidence="3" id="KW-1185">Reference proteome</keyword>
<evidence type="ECO:0000256" key="1">
    <source>
        <dbReference type="SAM" id="MobiDB-lite"/>
    </source>
</evidence>
<evidence type="ECO:0000313" key="3">
    <source>
        <dbReference type="Proteomes" id="UP001490365"/>
    </source>
</evidence>
<dbReference type="Proteomes" id="UP001490365">
    <property type="component" value="Unassembled WGS sequence"/>
</dbReference>
<comment type="caution">
    <text evidence="2">The sequence shown here is derived from an EMBL/GenBank/DDBJ whole genome shotgun (WGS) entry which is preliminary data.</text>
</comment>
<name>A0ABV1TWX5_9ACTN</name>
<feature type="region of interest" description="Disordered" evidence="1">
    <location>
        <begin position="49"/>
        <end position="69"/>
    </location>
</feature>
<gene>
    <name evidence="2" type="ORF">ABT211_46115</name>
</gene>
<dbReference type="EMBL" id="JBEOZM010000060">
    <property type="protein sequence ID" value="MER6274539.1"/>
    <property type="molecule type" value="Genomic_DNA"/>
</dbReference>
<proteinExistence type="predicted"/>
<dbReference type="Pfam" id="PF14022">
    <property type="entry name" value="DUF4238"/>
    <property type="match status" value="1"/>
</dbReference>
<protein>
    <submittedName>
        <fullName evidence="2">DUF4238 domain-containing protein</fullName>
    </submittedName>
</protein>
<dbReference type="RefSeq" id="WP_351962748.1">
    <property type="nucleotide sequence ID" value="NZ_JBEOZM010000060.1"/>
</dbReference>